<dbReference type="InterPro" id="IPR032781">
    <property type="entry name" value="ABC_tran_Xtn"/>
</dbReference>
<feature type="domain" description="ABC transporter" evidence="3">
    <location>
        <begin position="1"/>
        <end position="251"/>
    </location>
</feature>
<dbReference type="PANTHER" id="PTHR42855">
    <property type="entry name" value="ABC TRANSPORTER ATP-BINDING SUBUNIT"/>
    <property type="match status" value="1"/>
</dbReference>
<feature type="domain" description="ABC transporter" evidence="3">
    <location>
        <begin position="341"/>
        <end position="554"/>
    </location>
</feature>
<evidence type="ECO:0000256" key="1">
    <source>
        <dbReference type="ARBA" id="ARBA00022741"/>
    </source>
</evidence>
<dbReference type="InterPro" id="IPR003439">
    <property type="entry name" value="ABC_transporter-like_ATP-bd"/>
</dbReference>
<organism evidence="4 5">
    <name type="scientific">Candidatus Kerfeldbacteria bacterium RIFCSPHIGHO2_12_FULL_48_17</name>
    <dbReference type="NCBI Taxonomy" id="1798542"/>
    <lineage>
        <taxon>Bacteria</taxon>
        <taxon>Candidatus Kerfeldiibacteriota</taxon>
    </lineage>
</organism>
<dbReference type="EMBL" id="MHKD01000002">
    <property type="protein sequence ID" value="OGY85333.1"/>
    <property type="molecule type" value="Genomic_DNA"/>
</dbReference>
<dbReference type="InterPro" id="IPR003593">
    <property type="entry name" value="AAA+_ATPase"/>
</dbReference>
<accession>A0A1G2B7Y5</accession>
<reference evidence="4 5" key="1">
    <citation type="journal article" date="2016" name="Nat. Commun.">
        <title>Thousands of microbial genomes shed light on interconnected biogeochemical processes in an aquifer system.</title>
        <authorList>
            <person name="Anantharaman K."/>
            <person name="Brown C.T."/>
            <person name="Hug L.A."/>
            <person name="Sharon I."/>
            <person name="Castelle C.J."/>
            <person name="Probst A.J."/>
            <person name="Thomas B.C."/>
            <person name="Singh A."/>
            <person name="Wilkins M.J."/>
            <person name="Karaoz U."/>
            <person name="Brodie E.L."/>
            <person name="Williams K.H."/>
            <person name="Hubbard S.S."/>
            <person name="Banfield J.F."/>
        </authorList>
    </citation>
    <scope>NUCLEOTIDE SEQUENCE [LARGE SCALE GENOMIC DNA]</scope>
</reference>
<dbReference type="InterPro" id="IPR027417">
    <property type="entry name" value="P-loop_NTPase"/>
</dbReference>
<dbReference type="NCBIfam" id="NF000355">
    <property type="entry name" value="ribo_prot_ABC_F"/>
    <property type="match status" value="1"/>
</dbReference>
<dbReference type="GO" id="GO:0005524">
    <property type="term" value="F:ATP binding"/>
    <property type="evidence" value="ECO:0007669"/>
    <property type="project" value="UniProtKB-KW"/>
</dbReference>
<dbReference type="InterPro" id="IPR051309">
    <property type="entry name" value="ABCF_ATPase"/>
</dbReference>
<gene>
    <name evidence="4" type="ORF">A3F54_02885</name>
</gene>
<dbReference type="Pfam" id="PF00005">
    <property type="entry name" value="ABC_tran"/>
    <property type="match status" value="2"/>
</dbReference>
<dbReference type="SMART" id="SM00382">
    <property type="entry name" value="AAA"/>
    <property type="match status" value="2"/>
</dbReference>
<evidence type="ECO:0000313" key="4">
    <source>
        <dbReference type="EMBL" id="OGY85333.1"/>
    </source>
</evidence>
<dbReference type="PROSITE" id="PS50893">
    <property type="entry name" value="ABC_TRANSPORTER_2"/>
    <property type="match status" value="2"/>
</dbReference>
<name>A0A1G2B7Y5_9BACT</name>
<dbReference type="PANTHER" id="PTHR42855:SF2">
    <property type="entry name" value="DRUG RESISTANCE ABC TRANSPORTER,ATP-BINDING PROTEIN"/>
    <property type="match status" value="1"/>
</dbReference>
<dbReference type="STRING" id="1798542.A3F54_02885"/>
<evidence type="ECO:0000313" key="5">
    <source>
        <dbReference type="Proteomes" id="UP000176952"/>
    </source>
</evidence>
<protein>
    <recommendedName>
        <fullName evidence="3">ABC transporter domain-containing protein</fullName>
    </recommendedName>
</protein>
<dbReference type="InterPro" id="IPR017871">
    <property type="entry name" value="ABC_transporter-like_CS"/>
</dbReference>
<dbReference type="PROSITE" id="PS00211">
    <property type="entry name" value="ABC_TRANSPORTER_1"/>
    <property type="match status" value="2"/>
</dbReference>
<sequence length="557" mass="62443">MLARDIYKSYGGKEILSGVSLQIGHNQKAALVGSNGVGKSTLLKILAGIDTSDRGSIQSNSDSVGYLPQEIKIDSQESINDYLKRVVGVDTMEARMTALEQDLDNPEKMKEYGELQSQYLYLDGYTFEHRMEAILQGFGLNLISPTRPLNSLSGGQKSKIALAGLLLQKFDLLLLDEPTNNLDLPAIIWLENFLQSVDASCLIVSHDRRFLDTLVSKVFEIDWFGRNIHEYSGSYSDYLHYREAKIRREQEQYEAQEKEKKRLTASIRQKKQWAEKGSRQITMDNDKYVRGYRRDQSAKIAQGAQSIEKHIEQMNKVEVTKQRTKLVIPLIADSSEAKHEIAIEDVCVKYPNGFQLGPINLQITYGSRIGIIGLNGSGKSTLLKVIGGECKPTSGRVLIGSSLNIGNLMQAHENMSREKSILGFFHDNSVSDDERIYFILSKFHFPSEDAKKKIGNLSPGERARVLLALFSALSVNVLLLDEPTNHLDFEVIEALERTLADYPGTVVFVSHDRYFLHMAKPTDLLIVNNGNIKPVADYDSYISSLNLEAKKLIASLS</sequence>
<evidence type="ECO:0000256" key="2">
    <source>
        <dbReference type="ARBA" id="ARBA00022840"/>
    </source>
</evidence>
<dbReference type="CDD" id="cd03221">
    <property type="entry name" value="ABCF_EF-3"/>
    <property type="match status" value="2"/>
</dbReference>
<dbReference type="FunFam" id="3.40.50.300:FF:000011">
    <property type="entry name" value="Putative ABC transporter ATP-binding component"/>
    <property type="match status" value="1"/>
</dbReference>
<keyword evidence="2" id="KW-0067">ATP-binding</keyword>
<dbReference type="Proteomes" id="UP000176952">
    <property type="component" value="Unassembled WGS sequence"/>
</dbReference>
<comment type="caution">
    <text evidence="4">The sequence shown here is derived from an EMBL/GenBank/DDBJ whole genome shotgun (WGS) entry which is preliminary data.</text>
</comment>
<dbReference type="GO" id="GO:0016887">
    <property type="term" value="F:ATP hydrolysis activity"/>
    <property type="evidence" value="ECO:0007669"/>
    <property type="project" value="InterPro"/>
</dbReference>
<proteinExistence type="predicted"/>
<keyword evidence="1" id="KW-0547">Nucleotide-binding</keyword>
<evidence type="ECO:0000259" key="3">
    <source>
        <dbReference type="PROSITE" id="PS50893"/>
    </source>
</evidence>
<dbReference type="Pfam" id="PF12848">
    <property type="entry name" value="ABC_tran_Xtn"/>
    <property type="match status" value="1"/>
</dbReference>
<dbReference type="SUPFAM" id="SSF52540">
    <property type="entry name" value="P-loop containing nucleoside triphosphate hydrolases"/>
    <property type="match status" value="2"/>
</dbReference>
<dbReference type="Gene3D" id="3.40.50.300">
    <property type="entry name" value="P-loop containing nucleotide triphosphate hydrolases"/>
    <property type="match status" value="2"/>
</dbReference>
<dbReference type="AlphaFoldDB" id="A0A1G2B7Y5"/>